<dbReference type="SUPFAM" id="SSF47413">
    <property type="entry name" value="lambda repressor-like DNA-binding domains"/>
    <property type="match status" value="1"/>
</dbReference>
<dbReference type="InterPro" id="IPR000843">
    <property type="entry name" value="HTH_LacI"/>
</dbReference>
<dbReference type="CDD" id="cd01392">
    <property type="entry name" value="HTH_LacI"/>
    <property type="match status" value="1"/>
</dbReference>
<keyword evidence="1" id="KW-0805">Transcription regulation</keyword>
<evidence type="ECO:0000256" key="3">
    <source>
        <dbReference type="ARBA" id="ARBA00023163"/>
    </source>
</evidence>
<keyword evidence="3" id="KW-0804">Transcription</keyword>
<dbReference type="SUPFAM" id="SSF53822">
    <property type="entry name" value="Periplasmic binding protein-like I"/>
    <property type="match status" value="1"/>
</dbReference>
<dbReference type="CDD" id="cd06278">
    <property type="entry name" value="PBP1_LacI-like"/>
    <property type="match status" value="1"/>
</dbReference>
<protein>
    <submittedName>
        <fullName evidence="5">Putative HTH-type transcriptional repressor ExuR</fullName>
    </submittedName>
</protein>
<evidence type="ECO:0000313" key="6">
    <source>
        <dbReference type="Proteomes" id="UP000265341"/>
    </source>
</evidence>
<dbReference type="InterPro" id="IPR028082">
    <property type="entry name" value="Peripla_BP_I"/>
</dbReference>
<reference evidence="5 6" key="1">
    <citation type="submission" date="2018-08" db="EMBL/GenBank/DDBJ databases">
        <title>Meiothermus roseus NBRC 110900 genome sequencing project.</title>
        <authorList>
            <person name="Da Costa M.S."/>
            <person name="Albuquerque L."/>
            <person name="Raposo P."/>
            <person name="Froufe H.J.C."/>
            <person name="Barroso C.S."/>
            <person name="Egas C."/>
        </authorList>
    </citation>
    <scope>NUCLEOTIDE SEQUENCE [LARGE SCALE GENOMIC DNA]</scope>
    <source>
        <strain evidence="5 6">NBRC 110900</strain>
    </source>
</reference>
<comment type="caution">
    <text evidence="5">The sequence shown here is derived from an EMBL/GenBank/DDBJ whole genome shotgun (WGS) entry which is preliminary data.</text>
</comment>
<dbReference type="PROSITE" id="PS50932">
    <property type="entry name" value="HTH_LACI_2"/>
    <property type="match status" value="1"/>
</dbReference>
<dbReference type="OrthoDB" id="9785825at2"/>
<feature type="domain" description="HTH lacI-type" evidence="4">
    <location>
        <begin position="11"/>
        <end position="65"/>
    </location>
</feature>
<dbReference type="AlphaFoldDB" id="A0A399EW36"/>
<dbReference type="PANTHER" id="PTHR30146:SF153">
    <property type="entry name" value="LACTOSE OPERON REPRESSOR"/>
    <property type="match status" value="1"/>
</dbReference>
<gene>
    <name evidence="5" type="primary">exuR</name>
    <name evidence="5" type="ORF">Mrose_01131</name>
</gene>
<evidence type="ECO:0000313" key="5">
    <source>
        <dbReference type="EMBL" id="RIH87893.1"/>
    </source>
</evidence>
<evidence type="ECO:0000256" key="1">
    <source>
        <dbReference type="ARBA" id="ARBA00023015"/>
    </source>
</evidence>
<organism evidence="5 6">
    <name type="scientific">Calidithermus roseus</name>
    <dbReference type="NCBI Taxonomy" id="1644118"/>
    <lineage>
        <taxon>Bacteria</taxon>
        <taxon>Thermotogati</taxon>
        <taxon>Deinococcota</taxon>
        <taxon>Deinococci</taxon>
        <taxon>Thermales</taxon>
        <taxon>Thermaceae</taxon>
        <taxon>Calidithermus</taxon>
    </lineage>
</organism>
<dbReference type="GO" id="GO:0000976">
    <property type="term" value="F:transcription cis-regulatory region binding"/>
    <property type="evidence" value="ECO:0007669"/>
    <property type="project" value="TreeGrafter"/>
</dbReference>
<dbReference type="RefSeq" id="WP_119276454.1">
    <property type="nucleotide sequence ID" value="NZ_QWLA01000015.1"/>
</dbReference>
<evidence type="ECO:0000259" key="4">
    <source>
        <dbReference type="PROSITE" id="PS50932"/>
    </source>
</evidence>
<dbReference type="PANTHER" id="PTHR30146">
    <property type="entry name" value="LACI-RELATED TRANSCRIPTIONAL REPRESSOR"/>
    <property type="match status" value="1"/>
</dbReference>
<dbReference type="InterPro" id="IPR046335">
    <property type="entry name" value="LacI/GalR-like_sensor"/>
</dbReference>
<keyword evidence="6" id="KW-1185">Reference proteome</keyword>
<sequence length="344" mass="37466">MAERRSVDKRVTSHEVALRAGVSQSTVSRALAGDPRLSEATRLRVLEIARSLGYKPNAIARSLITKRTNIVGLVASNMANPFYPLVLEAFTQHLHSLGWRVLLFTAGSREDVDDLLPEVLAYQVDGLIIVSAAMSSRMARECVGRGTPVVLFNRYVPDSGASAVSCDNRGGGRKVAEALLRAGYRRLAYIAGREDASTSVDRERGFGEALLEHGVKTWLREPGNFSYEAGFNAAMRLLRLDEPPEAIFCANDITAIGAIDAARKLKVRVPEDLAVIGFDDIPAASWAAYNLTTVRQPIERMIEASVRLLLGRIEDPSLAAVNEFIPGELVRRGSARLDVAPKEG</sequence>
<dbReference type="Pfam" id="PF00356">
    <property type="entry name" value="LacI"/>
    <property type="match status" value="1"/>
</dbReference>
<keyword evidence="2" id="KW-0238">DNA-binding</keyword>
<dbReference type="GO" id="GO:0003700">
    <property type="term" value="F:DNA-binding transcription factor activity"/>
    <property type="evidence" value="ECO:0007669"/>
    <property type="project" value="TreeGrafter"/>
</dbReference>
<dbReference type="SMART" id="SM00354">
    <property type="entry name" value="HTH_LACI"/>
    <property type="match status" value="1"/>
</dbReference>
<dbReference type="Gene3D" id="1.10.260.40">
    <property type="entry name" value="lambda repressor-like DNA-binding domains"/>
    <property type="match status" value="1"/>
</dbReference>
<name>A0A399EW36_9DEIN</name>
<dbReference type="Proteomes" id="UP000265341">
    <property type="component" value="Unassembled WGS sequence"/>
</dbReference>
<dbReference type="InterPro" id="IPR010982">
    <property type="entry name" value="Lambda_DNA-bd_dom_sf"/>
</dbReference>
<evidence type="ECO:0000256" key="2">
    <source>
        <dbReference type="ARBA" id="ARBA00023125"/>
    </source>
</evidence>
<dbReference type="Pfam" id="PF13377">
    <property type="entry name" value="Peripla_BP_3"/>
    <property type="match status" value="1"/>
</dbReference>
<dbReference type="Gene3D" id="3.40.50.2300">
    <property type="match status" value="2"/>
</dbReference>
<accession>A0A399EW36</accession>
<proteinExistence type="predicted"/>
<dbReference type="EMBL" id="QWLA01000015">
    <property type="protein sequence ID" value="RIH87893.1"/>
    <property type="molecule type" value="Genomic_DNA"/>
</dbReference>